<dbReference type="EMBL" id="ML734571">
    <property type="protein sequence ID" value="KAB8249519.1"/>
    <property type="molecule type" value="Genomic_DNA"/>
</dbReference>
<reference evidence="2" key="1">
    <citation type="submission" date="2019-04" db="EMBL/GenBank/DDBJ databases">
        <title>Friends and foes A comparative genomics study of 23 Aspergillus species from section Flavi.</title>
        <authorList>
            <consortium name="DOE Joint Genome Institute"/>
            <person name="Kjaerbolling I."/>
            <person name="Vesth T."/>
            <person name="Frisvad J.C."/>
            <person name="Nybo J.L."/>
            <person name="Theobald S."/>
            <person name="Kildgaard S."/>
            <person name="Isbrandt T."/>
            <person name="Kuo A."/>
            <person name="Sato A."/>
            <person name="Lyhne E.K."/>
            <person name="Kogle M.E."/>
            <person name="Wiebenga A."/>
            <person name="Kun R.S."/>
            <person name="Lubbers R.J."/>
            <person name="Makela M.R."/>
            <person name="Barry K."/>
            <person name="Chovatia M."/>
            <person name="Clum A."/>
            <person name="Daum C."/>
            <person name="Haridas S."/>
            <person name="He G."/>
            <person name="LaButti K."/>
            <person name="Lipzen A."/>
            <person name="Mondo S."/>
            <person name="Riley R."/>
            <person name="Salamov A."/>
            <person name="Simmons B.A."/>
            <person name="Magnuson J.K."/>
            <person name="Henrissat B."/>
            <person name="Mortensen U.H."/>
            <person name="Larsen T.O."/>
            <person name="Devries R.P."/>
            <person name="Grigoriev I.V."/>
            <person name="Machida M."/>
            <person name="Baker S.E."/>
            <person name="Andersen M.R."/>
        </authorList>
    </citation>
    <scope>NUCLEOTIDE SEQUENCE [LARGE SCALE GENOMIC DNA]</scope>
    <source>
        <strain evidence="2">CBS 121.62</strain>
    </source>
</reference>
<dbReference type="Proteomes" id="UP000325434">
    <property type="component" value="Unassembled WGS sequence"/>
</dbReference>
<organism evidence="2">
    <name type="scientific">Aspergillus flavus</name>
    <dbReference type="NCBI Taxonomy" id="5059"/>
    <lineage>
        <taxon>Eukaryota</taxon>
        <taxon>Fungi</taxon>
        <taxon>Dikarya</taxon>
        <taxon>Ascomycota</taxon>
        <taxon>Pezizomycotina</taxon>
        <taxon>Eurotiomycetes</taxon>
        <taxon>Eurotiomycetidae</taxon>
        <taxon>Eurotiales</taxon>
        <taxon>Aspergillaceae</taxon>
        <taxon>Aspergillus</taxon>
        <taxon>Aspergillus subgen. Circumdati</taxon>
    </lineage>
</organism>
<feature type="transmembrane region" description="Helical" evidence="1">
    <location>
        <begin position="12"/>
        <end position="30"/>
    </location>
</feature>
<keyword evidence="1" id="KW-1133">Transmembrane helix</keyword>
<gene>
    <name evidence="2" type="ORF">BDV35DRAFT_344767</name>
</gene>
<evidence type="ECO:0000256" key="1">
    <source>
        <dbReference type="SAM" id="Phobius"/>
    </source>
</evidence>
<name>A0A5N6H788_ASPFL</name>
<keyword evidence="1" id="KW-0812">Transmembrane</keyword>
<accession>A0A5N6H788</accession>
<evidence type="ECO:0000313" key="2">
    <source>
        <dbReference type="EMBL" id="KAB8249519.1"/>
    </source>
</evidence>
<keyword evidence="1" id="KW-0472">Membrane</keyword>
<dbReference type="AlphaFoldDB" id="A0A5N6H788"/>
<protein>
    <submittedName>
        <fullName evidence="2">Uncharacterized protein</fullName>
    </submittedName>
</protein>
<sequence length="64" mass="7507">MSSSLDHIPLLSIFWHLFRLSVIMLIYHSLRIGFDSTSSLVLKVESIFKRMITFRPCPIAHEKF</sequence>
<proteinExistence type="predicted"/>